<accession>A0A067PK33</accession>
<dbReference type="EMBL" id="KL197726">
    <property type="protein sequence ID" value="KDQ55164.1"/>
    <property type="molecule type" value="Genomic_DNA"/>
</dbReference>
<reference evidence="2" key="1">
    <citation type="journal article" date="2014" name="Proc. Natl. Acad. Sci. U.S.A.">
        <title>Extensive sampling of basidiomycete genomes demonstrates inadequacy of the white-rot/brown-rot paradigm for wood decay fungi.</title>
        <authorList>
            <person name="Riley R."/>
            <person name="Salamov A.A."/>
            <person name="Brown D.W."/>
            <person name="Nagy L.G."/>
            <person name="Floudas D."/>
            <person name="Held B.W."/>
            <person name="Levasseur A."/>
            <person name="Lombard V."/>
            <person name="Morin E."/>
            <person name="Otillar R."/>
            <person name="Lindquist E.A."/>
            <person name="Sun H."/>
            <person name="LaButti K.M."/>
            <person name="Schmutz J."/>
            <person name="Jabbour D."/>
            <person name="Luo H."/>
            <person name="Baker S.E."/>
            <person name="Pisabarro A.G."/>
            <person name="Walton J.D."/>
            <person name="Blanchette R.A."/>
            <person name="Henrissat B."/>
            <person name="Martin F."/>
            <person name="Cullen D."/>
            <person name="Hibbett D.S."/>
            <person name="Grigoriev I.V."/>
        </authorList>
    </citation>
    <scope>NUCLEOTIDE SEQUENCE [LARGE SCALE GENOMIC DNA]</scope>
    <source>
        <strain evidence="2">MUCL 33604</strain>
    </source>
</reference>
<dbReference type="AlphaFoldDB" id="A0A067PK33"/>
<organism evidence="1 2">
    <name type="scientific">Jaapia argillacea MUCL 33604</name>
    <dbReference type="NCBI Taxonomy" id="933084"/>
    <lineage>
        <taxon>Eukaryota</taxon>
        <taxon>Fungi</taxon>
        <taxon>Dikarya</taxon>
        <taxon>Basidiomycota</taxon>
        <taxon>Agaricomycotina</taxon>
        <taxon>Agaricomycetes</taxon>
        <taxon>Agaricomycetidae</taxon>
        <taxon>Jaapiales</taxon>
        <taxon>Jaapiaceae</taxon>
        <taxon>Jaapia</taxon>
    </lineage>
</organism>
<sequence length="379" mass="42557">MLSMDLESSFVKAGTQLVEFSLSTTGFRDPTRSNMGLARFIGTPSLRVLHIDSSSLAHQIFIVQKSLHDERLQGLGITELHIPFPCADTRYLIDFLNQTPSLHIMELSNVQHHSPSDPLPNFDHLLPASLPNLTEVACTPPLLPHFFLPQGRRPVRTVRIHNSHNSQGTGRIMVDEEILYTVEEMVPSLEQIKASKVQELEMPYSPQVAQILPKYAGGLKALSLYSGEYPTEFAVTQLSTALDEPLKVTTFTYFVTDTNDFLPDIDLVEQHQQVMLLASTALPFATTIRLSPDVKWRRRAESDVRDLNMGPWRAVISDHYKVKCALIQMATGRINFDFSDYEGVLESLFRQDEMTDGLRQLFLPGSQVSSNPATDPYAT</sequence>
<keyword evidence="2" id="KW-1185">Reference proteome</keyword>
<evidence type="ECO:0000313" key="1">
    <source>
        <dbReference type="EMBL" id="KDQ55164.1"/>
    </source>
</evidence>
<dbReference type="HOGENOM" id="CLU_729703_0_0_1"/>
<gene>
    <name evidence="1" type="ORF">JAAARDRAFT_48922</name>
</gene>
<dbReference type="Proteomes" id="UP000027265">
    <property type="component" value="Unassembled WGS sequence"/>
</dbReference>
<protein>
    <submittedName>
        <fullName evidence="1">Uncharacterized protein</fullName>
    </submittedName>
</protein>
<proteinExistence type="predicted"/>
<name>A0A067PK33_9AGAM</name>
<evidence type="ECO:0000313" key="2">
    <source>
        <dbReference type="Proteomes" id="UP000027265"/>
    </source>
</evidence>
<dbReference type="InParanoid" id="A0A067PK33"/>